<name>A0A9D2TES5_9FIRM</name>
<proteinExistence type="predicted"/>
<dbReference type="EMBL" id="DWWB01000061">
    <property type="protein sequence ID" value="HJC67254.1"/>
    <property type="molecule type" value="Genomic_DNA"/>
</dbReference>
<comment type="caution">
    <text evidence="1">The sequence shown here is derived from an EMBL/GenBank/DDBJ whole genome shotgun (WGS) entry which is preliminary data.</text>
</comment>
<evidence type="ECO:0000313" key="2">
    <source>
        <dbReference type="Proteomes" id="UP000823863"/>
    </source>
</evidence>
<protein>
    <submittedName>
        <fullName evidence="1">Uncharacterized protein</fullName>
    </submittedName>
</protein>
<accession>A0A9D2TES5</accession>
<gene>
    <name evidence="1" type="ORF">H9931_11160</name>
</gene>
<evidence type="ECO:0000313" key="1">
    <source>
        <dbReference type="EMBL" id="HJC67254.1"/>
    </source>
</evidence>
<reference evidence="1" key="1">
    <citation type="journal article" date="2021" name="PeerJ">
        <title>Extensive microbial diversity within the chicken gut microbiome revealed by metagenomics and culture.</title>
        <authorList>
            <person name="Gilroy R."/>
            <person name="Ravi A."/>
            <person name="Getino M."/>
            <person name="Pursley I."/>
            <person name="Horton D.L."/>
            <person name="Alikhan N.F."/>
            <person name="Baker D."/>
            <person name="Gharbi K."/>
            <person name="Hall N."/>
            <person name="Watson M."/>
            <person name="Adriaenssens E.M."/>
            <person name="Foster-Nyarko E."/>
            <person name="Jarju S."/>
            <person name="Secka A."/>
            <person name="Antonio M."/>
            <person name="Oren A."/>
            <person name="Chaudhuri R.R."/>
            <person name="La Ragione R."/>
            <person name="Hildebrand F."/>
            <person name="Pallen M.J."/>
        </authorList>
    </citation>
    <scope>NUCLEOTIDE SEQUENCE</scope>
    <source>
        <strain evidence="1">CHK198-12963</strain>
    </source>
</reference>
<dbReference type="AlphaFoldDB" id="A0A9D2TES5"/>
<sequence>MFVRPYAVKRRDFWSGAYQTEALRVVGETPDMYARYMTLSSPRQDWRTS</sequence>
<reference evidence="1" key="2">
    <citation type="submission" date="2021-04" db="EMBL/GenBank/DDBJ databases">
        <authorList>
            <person name="Gilroy R."/>
        </authorList>
    </citation>
    <scope>NUCLEOTIDE SEQUENCE</scope>
    <source>
        <strain evidence="1">CHK198-12963</strain>
    </source>
</reference>
<dbReference type="Proteomes" id="UP000823863">
    <property type="component" value="Unassembled WGS sequence"/>
</dbReference>
<organism evidence="1 2">
    <name type="scientific">Candidatus Enterocloster excrementigallinarum</name>
    <dbReference type="NCBI Taxonomy" id="2838558"/>
    <lineage>
        <taxon>Bacteria</taxon>
        <taxon>Bacillati</taxon>
        <taxon>Bacillota</taxon>
        <taxon>Clostridia</taxon>
        <taxon>Lachnospirales</taxon>
        <taxon>Lachnospiraceae</taxon>
        <taxon>Enterocloster</taxon>
    </lineage>
</organism>